<dbReference type="InterPro" id="IPR038444">
    <property type="entry name" value="DUF465_sf"/>
</dbReference>
<dbReference type="Pfam" id="PF04325">
    <property type="entry name" value="DUF465"/>
    <property type="match status" value="1"/>
</dbReference>
<evidence type="ECO:0000256" key="1">
    <source>
        <dbReference type="SAM" id="MobiDB-lite"/>
    </source>
</evidence>
<sequence length="55" mass="6417">MSLTSHISQLRDKHADLDRQIEEANKRPGTDELELTAMKRRKLQIKEEITRLSAD</sequence>
<evidence type="ECO:0000313" key="3">
    <source>
        <dbReference type="Proteomes" id="UP001239909"/>
    </source>
</evidence>
<dbReference type="Proteomes" id="UP001239909">
    <property type="component" value="Unassembled WGS sequence"/>
</dbReference>
<dbReference type="Gene3D" id="6.10.280.50">
    <property type="match status" value="1"/>
</dbReference>
<proteinExistence type="predicted"/>
<organism evidence="2 3">
    <name type="scientific">Paralimibaculum aggregatum</name>
    <dbReference type="NCBI Taxonomy" id="3036245"/>
    <lineage>
        <taxon>Bacteria</taxon>
        <taxon>Pseudomonadati</taxon>
        <taxon>Pseudomonadota</taxon>
        <taxon>Alphaproteobacteria</taxon>
        <taxon>Rhodobacterales</taxon>
        <taxon>Paracoccaceae</taxon>
        <taxon>Paralimibaculum</taxon>
    </lineage>
</organism>
<keyword evidence="3" id="KW-1185">Reference proteome</keyword>
<feature type="region of interest" description="Disordered" evidence="1">
    <location>
        <begin position="1"/>
        <end position="28"/>
    </location>
</feature>
<evidence type="ECO:0000313" key="2">
    <source>
        <dbReference type="EMBL" id="GMG82085.1"/>
    </source>
</evidence>
<feature type="compositionally biased region" description="Basic and acidic residues" evidence="1">
    <location>
        <begin position="9"/>
        <end position="28"/>
    </location>
</feature>
<dbReference type="InterPro" id="IPR007420">
    <property type="entry name" value="DUF465"/>
</dbReference>
<dbReference type="RefSeq" id="WP_285670829.1">
    <property type="nucleotide sequence ID" value="NZ_BSYI01000007.1"/>
</dbReference>
<dbReference type="EMBL" id="BSYI01000007">
    <property type="protein sequence ID" value="GMG82085.1"/>
    <property type="molecule type" value="Genomic_DNA"/>
</dbReference>
<name>A0ABQ6LIM3_9RHOB</name>
<comment type="caution">
    <text evidence="2">The sequence shown here is derived from an EMBL/GenBank/DDBJ whole genome shotgun (WGS) entry which is preliminary data.</text>
</comment>
<evidence type="ECO:0008006" key="4">
    <source>
        <dbReference type="Google" id="ProtNLM"/>
    </source>
</evidence>
<accession>A0ABQ6LIM3</accession>
<protein>
    <recommendedName>
        <fullName evidence="4">DUF465 domain-containing protein</fullName>
    </recommendedName>
</protein>
<gene>
    <name evidence="2" type="ORF">LNKW23_12980</name>
</gene>
<reference evidence="2 3" key="1">
    <citation type="submission" date="2023-04" db="EMBL/GenBank/DDBJ databases">
        <title>Marinoamorphus aggregata gen. nov., sp. Nov., isolate from tissue of brittle star Ophioplocus japonicus.</title>
        <authorList>
            <person name="Kawano K."/>
            <person name="Sawayama S."/>
            <person name="Nakagawa S."/>
        </authorList>
    </citation>
    <scope>NUCLEOTIDE SEQUENCE [LARGE SCALE GENOMIC DNA]</scope>
    <source>
        <strain evidence="2 3">NKW23</strain>
    </source>
</reference>